<dbReference type="CDD" id="cd06583">
    <property type="entry name" value="PGRP"/>
    <property type="match status" value="1"/>
</dbReference>
<evidence type="ECO:0000313" key="3">
    <source>
        <dbReference type="Proteomes" id="UP000824109"/>
    </source>
</evidence>
<dbReference type="GO" id="GO:0009253">
    <property type="term" value="P:peptidoglycan catabolic process"/>
    <property type="evidence" value="ECO:0007669"/>
    <property type="project" value="InterPro"/>
</dbReference>
<dbReference type="SUPFAM" id="SSF55846">
    <property type="entry name" value="N-acetylmuramoyl-L-alanine amidase-like"/>
    <property type="match status" value="1"/>
</dbReference>
<accession>A0A9D1SDA2</accession>
<proteinExistence type="predicted"/>
<organism evidence="2 3">
    <name type="scientific">Candidatus Ornithomonoglobus merdipullorum</name>
    <dbReference type="NCBI Taxonomy" id="2840895"/>
    <lineage>
        <taxon>Bacteria</taxon>
        <taxon>Bacillati</taxon>
        <taxon>Bacillota</taxon>
        <taxon>Clostridia</taxon>
        <taxon>Candidatus Ornithomonoglobus</taxon>
    </lineage>
</organism>
<dbReference type="Gene3D" id="3.40.80.10">
    <property type="entry name" value="Peptidoglycan recognition protein-like"/>
    <property type="match status" value="1"/>
</dbReference>
<reference evidence="2" key="2">
    <citation type="journal article" date="2021" name="PeerJ">
        <title>Extensive microbial diversity within the chicken gut microbiome revealed by metagenomics and culture.</title>
        <authorList>
            <person name="Gilroy R."/>
            <person name="Ravi A."/>
            <person name="Getino M."/>
            <person name="Pursley I."/>
            <person name="Horton D.L."/>
            <person name="Alikhan N.F."/>
            <person name="Baker D."/>
            <person name="Gharbi K."/>
            <person name="Hall N."/>
            <person name="Watson M."/>
            <person name="Adriaenssens E.M."/>
            <person name="Foster-Nyarko E."/>
            <person name="Jarju S."/>
            <person name="Secka A."/>
            <person name="Antonio M."/>
            <person name="Oren A."/>
            <person name="Chaudhuri R.R."/>
            <person name="La Ragione R."/>
            <person name="Hildebrand F."/>
            <person name="Pallen M.J."/>
        </authorList>
    </citation>
    <scope>NUCLEOTIDE SEQUENCE</scope>
    <source>
        <strain evidence="2">USAMLcec3-3695</strain>
    </source>
</reference>
<reference evidence="2" key="1">
    <citation type="submission" date="2020-10" db="EMBL/GenBank/DDBJ databases">
        <authorList>
            <person name="Gilroy R."/>
        </authorList>
    </citation>
    <scope>NUCLEOTIDE SEQUENCE</scope>
    <source>
        <strain evidence="2">USAMLcec3-3695</strain>
    </source>
</reference>
<protein>
    <submittedName>
        <fullName evidence="2">N-acetylmuramoyl-L-alanine amidase</fullName>
    </submittedName>
</protein>
<name>A0A9D1SDA2_9FIRM</name>
<dbReference type="GO" id="GO:0008745">
    <property type="term" value="F:N-acetylmuramoyl-L-alanine amidase activity"/>
    <property type="evidence" value="ECO:0007669"/>
    <property type="project" value="InterPro"/>
</dbReference>
<comment type="caution">
    <text evidence="2">The sequence shown here is derived from an EMBL/GenBank/DDBJ whole genome shotgun (WGS) entry which is preliminary data.</text>
</comment>
<evidence type="ECO:0000313" key="2">
    <source>
        <dbReference type="EMBL" id="HIU56179.1"/>
    </source>
</evidence>
<dbReference type="EMBL" id="DVNB01000002">
    <property type="protein sequence ID" value="HIU56179.1"/>
    <property type="molecule type" value="Genomic_DNA"/>
</dbReference>
<dbReference type="AlphaFoldDB" id="A0A9D1SDA2"/>
<feature type="domain" description="N-acetylmuramoyl-L-alanine amidase" evidence="1">
    <location>
        <begin position="26"/>
        <end position="171"/>
    </location>
</feature>
<dbReference type="InterPro" id="IPR002502">
    <property type="entry name" value="Amidase_domain"/>
</dbReference>
<dbReference type="Proteomes" id="UP000824109">
    <property type="component" value="Unassembled WGS sequence"/>
</dbReference>
<evidence type="ECO:0000259" key="1">
    <source>
        <dbReference type="Pfam" id="PF01510"/>
    </source>
</evidence>
<dbReference type="InterPro" id="IPR036505">
    <property type="entry name" value="Amidase/PGRP_sf"/>
</dbReference>
<sequence>MQTKNGFTAMSAAEFGGWLAKQNVTRSIKRIQLHHTYQPDYSSWNGHPDAFYWQNSMKSYHVNSNGWADIAQQFTICLDGTIITGRSLNSAPAGIYGANTGAICIENLGNFDRGGDSMTTAQKEAIVSAVGELLKRFNLGTDAVTYHAWWTADGGSLGDYVAGRSAKTCPGTAFFGGNTRAAYEANLKPLIENYMNGNGGLTVTQYEELKGLIESKDNIINKMGQQIVALQTAINTPKMIYNYIDENMPEWARESVQWCVDNGIIVGTGDGLGLDDKDLRICAMIRRAVNLICKLINVKL</sequence>
<dbReference type="Pfam" id="PF01510">
    <property type="entry name" value="Amidase_2"/>
    <property type="match status" value="1"/>
</dbReference>
<gene>
    <name evidence="2" type="ORF">IAA61_00030</name>
</gene>